<gene>
    <name evidence="11" type="ORF">UY92_C0012G0008</name>
</gene>
<evidence type="ECO:0000313" key="12">
    <source>
        <dbReference type="Proteomes" id="UP000033870"/>
    </source>
</evidence>
<feature type="domain" description="CBS" evidence="10">
    <location>
        <begin position="28"/>
        <end position="91"/>
    </location>
</feature>
<evidence type="ECO:0000259" key="10">
    <source>
        <dbReference type="PROSITE" id="PS51371"/>
    </source>
</evidence>
<dbReference type="PROSITE" id="PS51371">
    <property type="entry name" value="CBS"/>
    <property type="match status" value="2"/>
</dbReference>
<evidence type="ECO:0000256" key="5">
    <source>
        <dbReference type="ARBA" id="ARBA00022842"/>
    </source>
</evidence>
<comment type="caution">
    <text evidence="11">The sequence shown here is derived from an EMBL/GenBank/DDBJ whole genome shotgun (WGS) entry which is preliminary data.</text>
</comment>
<keyword evidence="6 9" id="KW-1133">Transmembrane helix</keyword>
<dbReference type="Proteomes" id="UP000033870">
    <property type="component" value="Unassembled WGS sequence"/>
</dbReference>
<feature type="domain" description="CBS" evidence="10">
    <location>
        <begin position="93"/>
        <end position="151"/>
    </location>
</feature>
<comment type="subcellular location">
    <subcellularLocation>
        <location evidence="1">Membrane</location>
        <topology evidence="1">Multi-pass membrane protein</topology>
    </subcellularLocation>
</comment>
<feature type="transmembrane region" description="Helical" evidence="9">
    <location>
        <begin position="280"/>
        <end position="305"/>
    </location>
</feature>
<dbReference type="GO" id="GO:0016020">
    <property type="term" value="C:membrane"/>
    <property type="evidence" value="ECO:0007669"/>
    <property type="project" value="UniProtKB-SubCell"/>
</dbReference>
<feature type="transmembrane region" description="Helical" evidence="9">
    <location>
        <begin position="253"/>
        <end position="274"/>
    </location>
</feature>
<feature type="transmembrane region" description="Helical" evidence="9">
    <location>
        <begin position="180"/>
        <end position="198"/>
    </location>
</feature>
<evidence type="ECO:0000256" key="1">
    <source>
        <dbReference type="ARBA" id="ARBA00004141"/>
    </source>
</evidence>
<dbReference type="EMBL" id="LCRX01000012">
    <property type="protein sequence ID" value="KKW41929.1"/>
    <property type="molecule type" value="Genomic_DNA"/>
</dbReference>
<dbReference type="SMART" id="SM00116">
    <property type="entry name" value="CBS"/>
    <property type="match status" value="2"/>
</dbReference>
<dbReference type="InterPro" id="IPR006669">
    <property type="entry name" value="MgtE_transporter"/>
</dbReference>
<dbReference type="Pfam" id="PF00571">
    <property type="entry name" value="CBS"/>
    <property type="match status" value="2"/>
</dbReference>
<evidence type="ECO:0000256" key="7">
    <source>
        <dbReference type="ARBA" id="ARBA00023136"/>
    </source>
</evidence>
<dbReference type="Gene3D" id="3.10.580.10">
    <property type="entry name" value="CBS-domain"/>
    <property type="match status" value="1"/>
</dbReference>
<keyword evidence="4 9" id="KW-0812">Transmembrane</keyword>
<evidence type="ECO:0000256" key="2">
    <source>
        <dbReference type="ARBA" id="ARBA00009749"/>
    </source>
</evidence>
<dbReference type="AlphaFoldDB" id="A0A0G2B8Z3"/>
<dbReference type="STRING" id="1619044.UY92_C0012G0008"/>
<dbReference type="InterPro" id="IPR036739">
    <property type="entry name" value="SLC41_membr_dom_sf"/>
</dbReference>
<dbReference type="InterPro" id="IPR006667">
    <property type="entry name" value="SLC41_membr_dom"/>
</dbReference>
<evidence type="ECO:0000256" key="4">
    <source>
        <dbReference type="ARBA" id="ARBA00022692"/>
    </source>
</evidence>
<evidence type="ECO:0000256" key="8">
    <source>
        <dbReference type="PROSITE-ProRule" id="PRU00703"/>
    </source>
</evidence>
<organism evidence="11 12">
    <name type="scientific">Candidatus Magasanikbacteria bacterium GW2011_GWA2_56_11</name>
    <dbReference type="NCBI Taxonomy" id="1619044"/>
    <lineage>
        <taxon>Bacteria</taxon>
        <taxon>Candidatus Magasanikiibacteriota</taxon>
    </lineage>
</organism>
<evidence type="ECO:0000256" key="3">
    <source>
        <dbReference type="ARBA" id="ARBA00022448"/>
    </source>
</evidence>
<comment type="similarity">
    <text evidence="2">Belongs to the SLC41A transporter family.</text>
</comment>
<dbReference type="PANTHER" id="PTHR43773">
    <property type="entry name" value="MAGNESIUM TRANSPORTER MGTE"/>
    <property type="match status" value="1"/>
</dbReference>
<keyword evidence="5" id="KW-0460">Magnesium</keyword>
<dbReference type="Pfam" id="PF01769">
    <property type="entry name" value="MgtE"/>
    <property type="match status" value="1"/>
</dbReference>
<dbReference type="SUPFAM" id="SSF54631">
    <property type="entry name" value="CBS-domain pair"/>
    <property type="match status" value="1"/>
</dbReference>
<feature type="transmembrane region" description="Helical" evidence="9">
    <location>
        <begin position="317"/>
        <end position="340"/>
    </location>
</feature>
<dbReference type="InterPro" id="IPR000644">
    <property type="entry name" value="CBS_dom"/>
</dbReference>
<dbReference type="GO" id="GO:0015095">
    <property type="term" value="F:magnesium ion transmembrane transporter activity"/>
    <property type="evidence" value="ECO:0007669"/>
    <property type="project" value="InterPro"/>
</dbReference>
<feature type="transmembrane region" description="Helical" evidence="9">
    <location>
        <begin position="204"/>
        <end position="224"/>
    </location>
</feature>
<proteinExistence type="inferred from homology"/>
<protein>
    <submittedName>
        <fullName evidence="11">Mg2+ transporter</fullName>
    </submittedName>
</protein>
<evidence type="ECO:0000256" key="6">
    <source>
        <dbReference type="ARBA" id="ARBA00022989"/>
    </source>
</evidence>
<dbReference type="Gene3D" id="1.10.357.20">
    <property type="entry name" value="SLC41 divalent cation transporters, integral membrane domain"/>
    <property type="match status" value="1"/>
</dbReference>
<reference evidence="11 12" key="1">
    <citation type="journal article" date="2015" name="Nature">
        <title>rRNA introns, odd ribosomes, and small enigmatic genomes across a large radiation of phyla.</title>
        <authorList>
            <person name="Brown C.T."/>
            <person name="Hug L.A."/>
            <person name="Thomas B.C."/>
            <person name="Sharon I."/>
            <person name="Castelle C.J."/>
            <person name="Singh A."/>
            <person name="Wilkins M.J."/>
            <person name="Williams K.H."/>
            <person name="Banfield J.F."/>
        </authorList>
    </citation>
    <scope>NUCLEOTIDE SEQUENCE [LARGE SCALE GENOMIC DNA]</scope>
</reference>
<dbReference type="PANTHER" id="PTHR43773:SF1">
    <property type="entry name" value="MAGNESIUM TRANSPORTER MGTE"/>
    <property type="match status" value="1"/>
</dbReference>
<dbReference type="InterPro" id="IPR046342">
    <property type="entry name" value="CBS_dom_sf"/>
</dbReference>
<dbReference type="SUPFAM" id="SSF161093">
    <property type="entry name" value="MgtE membrane domain-like"/>
    <property type="match status" value="1"/>
</dbReference>
<keyword evidence="8" id="KW-0129">CBS domain</keyword>
<keyword evidence="7 9" id="KW-0472">Membrane</keyword>
<sequence length="341" mass="37479">MTNSTAHLITPRIAEQKHWPQQAAAHRLTTRVPMVSDSATVAQAEALIKKHARSFDTIHYLYAVNETGRLMGVLSLRDMYRHLPETLIKDAAVTAGLVAVRPEERQDKVAYLALKHDLKAIPVVDKDRTFLGVVPGDAILKILYRDTRRDLLRLANIHSGAEPFDNVLTASVGRLLRHRVPWLLLGLLGGLVSVRIISGFEETLAANVVLAAFVPLVVYMSDAIKTQMEIFVIRDIAVEHKLPFGRYFTKQGFVTLCLSAVFGTVLFLFALALYQDLALSLAVALALSIAILSSIVTGLVVPYLFSRTKFDPANTSGPIATVIQDIISISIYFAVAARLLS</sequence>
<evidence type="ECO:0000313" key="11">
    <source>
        <dbReference type="EMBL" id="KKW41929.1"/>
    </source>
</evidence>
<evidence type="ECO:0000256" key="9">
    <source>
        <dbReference type="SAM" id="Phobius"/>
    </source>
</evidence>
<accession>A0A0G2B8Z3</accession>
<name>A0A0G2B8Z3_9BACT</name>
<keyword evidence="3" id="KW-0813">Transport</keyword>